<feature type="signal peptide" evidence="1">
    <location>
        <begin position="1"/>
        <end position="22"/>
    </location>
</feature>
<evidence type="ECO:0000313" key="3">
    <source>
        <dbReference type="Proteomes" id="UP000774326"/>
    </source>
</evidence>
<sequence length="66" mass="6613">MLFKASSVALAIDLNLATEALACSSSSLESSNSLVNLKASVDNCAVDEAPAGEAAVEVLDPVFVGS</sequence>
<accession>A0A9P8Q703</accession>
<keyword evidence="3" id="KW-1185">Reference proteome</keyword>
<comment type="caution">
    <text evidence="2">The sequence shown here is derived from an EMBL/GenBank/DDBJ whole genome shotgun (WGS) entry which is preliminary data.</text>
</comment>
<dbReference type="EMBL" id="JAEUBG010002688">
    <property type="protein sequence ID" value="KAH3684130.1"/>
    <property type="molecule type" value="Genomic_DNA"/>
</dbReference>
<feature type="chain" id="PRO_5040180112" description="Secreted protein" evidence="1">
    <location>
        <begin position="23"/>
        <end position="66"/>
    </location>
</feature>
<keyword evidence="1" id="KW-0732">Signal</keyword>
<evidence type="ECO:0008006" key="4">
    <source>
        <dbReference type="Google" id="ProtNLM"/>
    </source>
</evidence>
<evidence type="ECO:0000313" key="2">
    <source>
        <dbReference type="EMBL" id="KAH3684130.1"/>
    </source>
</evidence>
<protein>
    <recommendedName>
        <fullName evidence="4">Secreted protein</fullName>
    </recommendedName>
</protein>
<dbReference type="Proteomes" id="UP000774326">
    <property type="component" value="Unassembled WGS sequence"/>
</dbReference>
<dbReference type="AlphaFoldDB" id="A0A9P8Q703"/>
<name>A0A9P8Q703_WICPI</name>
<organism evidence="2 3">
    <name type="scientific">Wickerhamomyces pijperi</name>
    <name type="common">Yeast</name>
    <name type="synonym">Pichia pijperi</name>
    <dbReference type="NCBI Taxonomy" id="599730"/>
    <lineage>
        <taxon>Eukaryota</taxon>
        <taxon>Fungi</taxon>
        <taxon>Dikarya</taxon>
        <taxon>Ascomycota</taxon>
        <taxon>Saccharomycotina</taxon>
        <taxon>Saccharomycetes</taxon>
        <taxon>Phaffomycetales</taxon>
        <taxon>Wickerhamomycetaceae</taxon>
        <taxon>Wickerhamomyces</taxon>
    </lineage>
</organism>
<reference evidence="2" key="2">
    <citation type="submission" date="2021-01" db="EMBL/GenBank/DDBJ databases">
        <authorList>
            <person name="Schikora-Tamarit M.A."/>
        </authorList>
    </citation>
    <scope>NUCLEOTIDE SEQUENCE</scope>
    <source>
        <strain evidence="2">CBS2887</strain>
    </source>
</reference>
<reference evidence="2" key="1">
    <citation type="journal article" date="2021" name="Open Biol.">
        <title>Shared evolutionary footprints suggest mitochondrial oxidative damage underlies multiple complex I losses in fungi.</title>
        <authorList>
            <person name="Schikora-Tamarit M.A."/>
            <person name="Marcet-Houben M."/>
            <person name="Nosek J."/>
            <person name="Gabaldon T."/>
        </authorList>
    </citation>
    <scope>NUCLEOTIDE SEQUENCE</scope>
    <source>
        <strain evidence="2">CBS2887</strain>
    </source>
</reference>
<gene>
    <name evidence="2" type="ORF">WICPIJ_004897</name>
</gene>
<evidence type="ECO:0000256" key="1">
    <source>
        <dbReference type="SAM" id="SignalP"/>
    </source>
</evidence>
<proteinExistence type="predicted"/>